<dbReference type="PANTHER" id="PTHR47957">
    <property type="entry name" value="ATP-DEPENDENT HELICASE HRQ1"/>
    <property type="match status" value="1"/>
</dbReference>
<gene>
    <name evidence="3" type="ORF">TSPGSL018_17429</name>
</gene>
<evidence type="ECO:0000259" key="2">
    <source>
        <dbReference type="PROSITE" id="PS51194"/>
    </source>
</evidence>
<dbReference type="Pfam" id="PF22982">
    <property type="entry name" value="WHD_HRQ1"/>
    <property type="match status" value="1"/>
</dbReference>
<sequence>GASRSWSESKPRRFIYKGAGGLSPQDRAEAQRQIQEKLSHSWKNVSEAEVLHGAAGISASSRRTSPMVEVAMLVAECVQHNVRTLAFCKSRKLCELVTCYIRDILRESKPELADMVAVYRSGYSAADRRKIEKDLLDGRLRAVCATNAMELGLDIGDLDATVHLGFPGTIASLWQQAGRAGRRGQHSLAVYVAFDGPLDQYFFARPKDLFKRAIEQTTVDAQNRQLLQPHLVCAAVELPLQLHSDDAYFGSGLRDCAQSLVPAGLLAAHPQAKTDDVLHYVGTKANYASGISLRAIDPNRIKIVSEEGGGAVLEEVEEFKAFWQIYEGAIYYHQGRSYLCKSLDLQRRVAIVRRADVKYYTTTADFADVHVVGGALAYPMSTGGRDCPFTSAVVANAVVTARWIAYHRIWQSSGRVFDTVPLHLPDMAYETQAVYIRVPAAARKACKEAGLPFRDGLHAACHAILNVVPLYLTCSPVDLGTECDNPYDTRYRPERLLLYDKQPGGIGLAQQLHPLMGVLIPRALELVEQCGCTSDHGCPSCIQHTDCMEYNSVLNKESARVVLSLVLKHEVKVECKAEEL</sequence>
<dbReference type="Pfam" id="PF09369">
    <property type="entry name" value="MZB"/>
    <property type="match status" value="1"/>
</dbReference>
<feature type="non-terminal residue" evidence="3">
    <location>
        <position position="1"/>
    </location>
</feature>
<dbReference type="SMART" id="SM00490">
    <property type="entry name" value="HELICc"/>
    <property type="match status" value="1"/>
</dbReference>
<evidence type="ECO:0000313" key="3">
    <source>
        <dbReference type="EMBL" id="JAC64832.1"/>
    </source>
</evidence>
<accession>A0A061QVY6</accession>
<dbReference type="FunFam" id="3.40.50.300:FF:001137">
    <property type="entry name" value="DEAD/DEAH box helicase"/>
    <property type="match status" value="1"/>
</dbReference>
<dbReference type="Pfam" id="PF00271">
    <property type="entry name" value="Helicase_C"/>
    <property type="match status" value="1"/>
</dbReference>
<dbReference type="GO" id="GO:0005634">
    <property type="term" value="C:nucleus"/>
    <property type="evidence" value="ECO:0007669"/>
    <property type="project" value="TreeGrafter"/>
</dbReference>
<organism evidence="3">
    <name type="scientific">Tetraselmis sp. GSL018</name>
    <dbReference type="NCBI Taxonomy" id="582737"/>
    <lineage>
        <taxon>Eukaryota</taxon>
        <taxon>Viridiplantae</taxon>
        <taxon>Chlorophyta</taxon>
        <taxon>core chlorophytes</taxon>
        <taxon>Chlorodendrophyceae</taxon>
        <taxon>Chlorodendrales</taxon>
        <taxon>Chlorodendraceae</taxon>
        <taxon>Tetraselmis</taxon>
    </lineage>
</organism>
<dbReference type="EMBL" id="GBEZ01021965">
    <property type="protein sequence ID" value="JAC64832.1"/>
    <property type="molecule type" value="Transcribed_RNA"/>
</dbReference>
<reference evidence="3" key="1">
    <citation type="submission" date="2014-05" db="EMBL/GenBank/DDBJ databases">
        <title>The transcriptome of the halophilic microalga Tetraselmis sp. GSL018 isolated from the Great Salt Lake, Utah.</title>
        <authorList>
            <person name="Jinkerson R.E."/>
            <person name="D'Adamo S."/>
            <person name="Posewitz M.C."/>
        </authorList>
    </citation>
    <scope>NUCLEOTIDE SEQUENCE</scope>
    <source>
        <strain evidence="3">GSL018</strain>
    </source>
</reference>
<keyword evidence="3" id="KW-0347">Helicase</keyword>
<dbReference type="GO" id="GO:0043138">
    <property type="term" value="F:3'-5' DNA helicase activity"/>
    <property type="evidence" value="ECO:0007669"/>
    <property type="project" value="TreeGrafter"/>
</dbReference>
<dbReference type="PROSITE" id="PS51194">
    <property type="entry name" value="HELICASE_CTER"/>
    <property type="match status" value="1"/>
</dbReference>
<keyword evidence="3" id="KW-0378">Hydrolase</keyword>
<dbReference type="GO" id="GO:0006289">
    <property type="term" value="P:nucleotide-excision repair"/>
    <property type="evidence" value="ECO:0007669"/>
    <property type="project" value="TreeGrafter"/>
</dbReference>
<dbReference type="GO" id="GO:0036297">
    <property type="term" value="P:interstrand cross-link repair"/>
    <property type="evidence" value="ECO:0007669"/>
    <property type="project" value="TreeGrafter"/>
</dbReference>
<protein>
    <submittedName>
        <fullName evidence="3">Atp-dependent helicase hrq1-like</fullName>
    </submittedName>
</protein>
<dbReference type="CDD" id="cd18797">
    <property type="entry name" value="SF2_C_Hrq"/>
    <property type="match status" value="1"/>
</dbReference>
<dbReference type="InterPro" id="IPR018973">
    <property type="entry name" value="MZB"/>
</dbReference>
<dbReference type="SUPFAM" id="SSF52540">
    <property type="entry name" value="P-loop containing nucleoside triphosphate hydrolases"/>
    <property type="match status" value="1"/>
</dbReference>
<keyword evidence="3" id="KW-0067">ATP-binding</keyword>
<feature type="domain" description="Helicase C-terminal" evidence="2">
    <location>
        <begin position="69"/>
        <end position="227"/>
    </location>
</feature>
<dbReference type="Gene3D" id="3.40.50.300">
    <property type="entry name" value="P-loop containing nucleotide triphosphate hydrolases"/>
    <property type="match status" value="1"/>
</dbReference>
<proteinExistence type="predicted"/>
<dbReference type="InterPro" id="IPR055227">
    <property type="entry name" value="HRQ1_WHD"/>
</dbReference>
<name>A0A061QVY6_9CHLO</name>
<evidence type="ECO:0000256" key="1">
    <source>
        <dbReference type="SAM" id="MobiDB-lite"/>
    </source>
</evidence>
<dbReference type="InterPro" id="IPR001650">
    <property type="entry name" value="Helicase_C-like"/>
</dbReference>
<keyword evidence="3" id="KW-0547">Nucleotide-binding</keyword>
<dbReference type="InterPro" id="IPR027417">
    <property type="entry name" value="P-loop_NTPase"/>
</dbReference>
<dbReference type="PANTHER" id="PTHR47957:SF3">
    <property type="entry name" value="ATP-DEPENDENT HELICASE HRQ1"/>
    <property type="match status" value="1"/>
</dbReference>
<feature type="region of interest" description="Disordered" evidence="1">
    <location>
        <begin position="1"/>
        <end position="30"/>
    </location>
</feature>
<dbReference type="AlphaFoldDB" id="A0A061QVY6"/>